<feature type="domain" description="CoA-binding" evidence="1">
    <location>
        <begin position="22"/>
        <end position="114"/>
    </location>
</feature>
<reference evidence="2" key="1">
    <citation type="submission" date="2018-05" db="EMBL/GenBank/DDBJ databases">
        <authorList>
            <person name="Lanie J.A."/>
            <person name="Ng W.-L."/>
            <person name="Kazmierczak K.M."/>
            <person name="Andrzejewski T.M."/>
            <person name="Davidsen T.M."/>
            <person name="Wayne K.J."/>
            <person name="Tettelin H."/>
            <person name="Glass J.I."/>
            <person name="Rusch D."/>
            <person name="Podicherti R."/>
            <person name="Tsui H.-C.T."/>
            <person name="Winkler M.E."/>
        </authorList>
    </citation>
    <scope>NUCLEOTIDE SEQUENCE</scope>
</reference>
<evidence type="ECO:0000259" key="1">
    <source>
        <dbReference type="SMART" id="SM00881"/>
    </source>
</evidence>
<proteinExistence type="predicted"/>
<dbReference type="Pfam" id="PF13380">
    <property type="entry name" value="CoA_binding_2"/>
    <property type="match status" value="1"/>
</dbReference>
<dbReference type="SMART" id="SM00881">
    <property type="entry name" value="CoA_binding"/>
    <property type="match status" value="1"/>
</dbReference>
<dbReference type="InterPro" id="IPR003781">
    <property type="entry name" value="CoA-bd"/>
</dbReference>
<dbReference type="EMBL" id="UINC01026601">
    <property type="protein sequence ID" value="SVB04339.1"/>
    <property type="molecule type" value="Genomic_DNA"/>
</dbReference>
<dbReference type="Gene3D" id="3.40.50.720">
    <property type="entry name" value="NAD(P)-binding Rossmann-like Domain"/>
    <property type="match status" value="1"/>
</dbReference>
<protein>
    <recommendedName>
        <fullName evidence="1">CoA-binding domain-containing protein</fullName>
    </recommendedName>
</protein>
<dbReference type="PANTHER" id="PTHR33303:SF2">
    <property type="entry name" value="COA-BINDING DOMAIN-CONTAINING PROTEIN"/>
    <property type="match status" value="1"/>
</dbReference>
<organism evidence="2">
    <name type="scientific">marine metagenome</name>
    <dbReference type="NCBI Taxonomy" id="408172"/>
    <lineage>
        <taxon>unclassified sequences</taxon>
        <taxon>metagenomes</taxon>
        <taxon>ecological metagenomes</taxon>
    </lineage>
</organism>
<dbReference type="SUPFAM" id="SSF51735">
    <property type="entry name" value="NAD(P)-binding Rossmann-fold domains"/>
    <property type="match status" value="1"/>
</dbReference>
<feature type="non-terminal residue" evidence="2">
    <location>
        <position position="1"/>
    </location>
</feature>
<dbReference type="AlphaFoldDB" id="A0A382ASD8"/>
<dbReference type="InterPro" id="IPR036291">
    <property type="entry name" value="NAD(P)-bd_dom_sf"/>
</dbReference>
<name>A0A382ASD8_9ZZZZ</name>
<dbReference type="PANTHER" id="PTHR33303">
    <property type="entry name" value="CYTOPLASMIC PROTEIN-RELATED"/>
    <property type="match status" value="1"/>
</dbReference>
<accession>A0A382ASD8</accession>
<evidence type="ECO:0000313" key="2">
    <source>
        <dbReference type="EMBL" id="SVB04339.1"/>
    </source>
</evidence>
<gene>
    <name evidence="2" type="ORF">METZ01_LOCUS157193</name>
</gene>
<sequence length="150" mass="16396">VTILRRRNHAGRASIRSIEAILKNCDTVAIVGLSPKESRPSHNVAIYLQANGYRIVPVNPRLTEVLGIPCYPNLKAIPHPVELVDIFRRPEEVFSVVEEAIQIGAEAVWMQLGIVNEAAASLAEKAGLDVVMDKCTAIEHKALFRAGNPP</sequence>